<proteinExistence type="predicted"/>
<dbReference type="AlphaFoldDB" id="W1Y1S3"/>
<dbReference type="EMBL" id="AZMM01010006">
    <property type="protein sequence ID" value="ETJ35630.1"/>
    <property type="molecule type" value="Genomic_DNA"/>
</dbReference>
<comment type="caution">
    <text evidence="2">The sequence shown here is derived from an EMBL/GenBank/DDBJ whole genome shotgun (WGS) entry which is preliminary data.</text>
</comment>
<evidence type="ECO:0000259" key="1">
    <source>
        <dbReference type="Pfam" id="PF00881"/>
    </source>
</evidence>
<gene>
    <name evidence="2" type="ORF">Q604_UNBC10006G0002</name>
</gene>
<dbReference type="Pfam" id="PF00881">
    <property type="entry name" value="Nitroreductase"/>
    <property type="match status" value="1"/>
</dbReference>
<name>W1Y1S3_9ZZZZ</name>
<protein>
    <submittedName>
        <fullName evidence="2">Nitroreductase</fullName>
    </submittedName>
</protein>
<accession>W1Y1S3</accession>
<dbReference type="Gene3D" id="3.40.109.10">
    <property type="entry name" value="NADH Oxidase"/>
    <property type="match status" value="1"/>
</dbReference>
<dbReference type="InterPro" id="IPR000415">
    <property type="entry name" value="Nitroreductase-like"/>
</dbReference>
<evidence type="ECO:0000313" key="2">
    <source>
        <dbReference type="EMBL" id="ETJ35630.1"/>
    </source>
</evidence>
<organism evidence="2">
    <name type="scientific">human gut metagenome</name>
    <dbReference type="NCBI Taxonomy" id="408170"/>
    <lineage>
        <taxon>unclassified sequences</taxon>
        <taxon>metagenomes</taxon>
        <taxon>organismal metagenomes</taxon>
    </lineage>
</organism>
<sequence length="96" mass="10943">MLSSSRFIRQSLELHLFFARIMIDITEHKKILIGIGHVCQNLYLASESIGAGTCAIEIYDQKMIDNLLRLDGNEEFIIYLAAALKKARIIKFKPMS</sequence>
<dbReference type="InterPro" id="IPR029479">
    <property type="entry name" value="Nitroreductase"/>
</dbReference>
<dbReference type="GO" id="GO:0016491">
    <property type="term" value="F:oxidoreductase activity"/>
    <property type="evidence" value="ECO:0007669"/>
    <property type="project" value="InterPro"/>
</dbReference>
<dbReference type="SUPFAM" id="SSF55469">
    <property type="entry name" value="FMN-dependent nitroreductase-like"/>
    <property type="match status" value="1"/>
</dbReference>
<reference evidence="2" key="1">
    <citation type="submission" date="2013-12" db="EMBL/GenBank/DDBJ databases">
        <title>A Varibaculum cambriense genome reconstructed from a premature infant gut community with otherwise low bacterial novelty that shifts toward anaerobic metabolism during the third week of life.</title>
        <authorList>
            <person name="Brown C.T."/>
            <person name="Sharon I."/>
            <person name="Thomas B.C."/>
            <person name="Castelle C.J."/>
            <person name="Morowitz M.J."/>
            <person name="Banfield J.F."/>
        </authorList>
    </citation>
    <scope>NUCLEOTIDE SEQUENCE</scope>
</reference>
<feature type="domain" description="Nitroreductase" evidence="1">
    <location>
        <begin position="30"/>
        <end position="80"/>
    </location>
</feature>